<gene>
    <name evidence="1" type="ORF">EBN03_29855</name>
</gene>
<dbReference type="Proteomes" id="UP000279275">
    <property type="component" value="Unassembled WGS sequence"/>
</dbReference>
<evidence type="ECO:0000313" key="2">
    <source>
        <dbReference type="Proteomes" id="UP000279275"/>
    </source>
</evidence>
<dbReference type="AlphaFoldDB" id="A0A3M2KTZ9"/>
<accession>A0A3M2KTZ9</accession>
<proteinExistence type="predicted"/>
<protein>
    <submittedName>
        <fullName evidence="1">Uncharacterized protein</fullName>
    </submittedName>
</protein>
<comment type="caution">
    <text evidence="1">The sequence shown here is derived from an EMBL/GenBank/DDBJ whole genome shotgun (WGS) entry which is preliminary data.</text>
</comment>
<reference evidence="1 2" key="1">
    <citation type="submission" date="2018-10" db="EMBL/GenBank/DDBJ databases">
        <title>Isolation from cow dung.</title>
        <authorList>
            <person name="Ling L."/>
        </authorList>
    </citation>
    <scope>NUCLEOTIDE SEQUENCE [LARGE SCALE GENOMIC DNA]</scope>
    <source>
        <strain evidence="1 2">NEAU-LL90</strain>
    </source>
</reference>
<organism evidence="1 2">
    <name type="scientific">Nocardia stercoris</name>
    <dbReference type="NCBI Taxonomy" id="2483361"/>
    <lineage>
        <taxon>Bacteria</taxon>
        <taxon>Bacillati</taxon>
        <taxon>Actinomycetota</taxon>
        <taxon>Actinomycetes</taxon>
        <taxon>Mycobacteriales</taxon>
        <taxon>Nocardiaceae</taxon>
        <taxon>Nocardia</taxon>
    </lineage>
</organism>
<evidence type="ECO:0000313" key="1">
    <source>
        <dbReference type="EMBL" id="RMI28434.1"/>
    </source>
</evidence>
<dbReference type="EMBL" id="RFFH01000021">
    <property type="protein sequence ID" value="RMI28434.1"/>
    <property type="molecule type" value="Genomic_DNA"/>
</dbReference>
<keyword evidence="2" id="KW-1185">Reference proteome</keyword>
<sequence length="118" mass="13182">MGMTGIEFIEPDEVEFLNTFGAEKSAIPGEESAFRFDIEGVGDDGKVQLSYDAVGRSAQVIWLRRDREMARIYRENIHQISVDPSGAIRIENDSSDISSVLIVEIYPAVRITDTQLLC</sequence>
<name>A0A3M2KTZ9_9NOCA</name>